<sequence>MGSLQAHESRINKSVEKHFNLRWRDPIQEITTMQQLEEEEVEVHFVEIVEVEANAEDLNKGTSMSKDPVEVANNVITARSSGMCKQIVGTKRNKRIN</sequence>
<accession>A0ABQ7WJT0</accession>
<keyword evidence="2" id="KW-1185">Reference proteome</keyword>
<evidence type="ECO:0000313" key="1">
    <source>
        <dbReference type="EMBL" id="KAH0781009.1"/>
    </source>
</evidence>
<gene>
    <name evidence="1" type="ORF">KY290_000607</name>
</gene>
<dbReference type="EMBL" id="JAIVGD010000001">
    <property type="protein sequence ID" value="KAH0781009.1"/>
    <property type="molecule type" value="Genomic_DNA"/>
</dbReference>
<comment type="caution">
    <text evidence="1">The sequence shown here is derived from an EMBL/GenBank/DDBJ whole genome shotgun (WGS) entry which is preliminary data.</text>
</comment>
<evidence type="ECO:0000313" key="2">
    <source>
        <dbReference type="Proteomes" id="UP000826656"/>
    </source>
</evidence>
<reference evidence="1 2" key="1">
    <citation type="journal article" date="2021" name="bioRxiv">
        <title>Chromosome-scale and haplotype-resolved genome assembly of a tetraploid potato cultivar.</title>
        <authorList>
            <person name="Sun H."/>
            <person name="Jiao W.-B."/>
            <person name="Krause K."/>
            <person name="Campoy J.A."/>
            <person name="Goel M."/>
            <person name="Folz-Donahue K."/>
            <person name="Kukat C."/>
            <person name="Huettel B."/>
            <person name="Schneeberger K."/>
        </authorList>
    </citation>
    <scope>NUCLEOTIDE SEQUENCE [LARGE SCALE GENOMIC DNA]</scope>
    <source>
        <strain evidence="1">SolTubOtavaFocal</strain>
        <tissue evidence="1">Leaves</tissue>
    </source>
</reference>
<dbReference type="Proteomes" id="UP000826656">
    <property type="component" value="Unassembled WGS sequence"/>
</dbReference>
<organism evidence="1 2">
    <name type="scientific">Solanum tuberosum</name>
    <name type="common">Potato</name>
    <dbReference type="NCBI Taxonomy" id="4113"/>
    <lineage>
        <taxon>Eukaryota</taxon>
        <taxon>Viridiplantae</taxon>
        <taxon>Streptophyta</taxon>
        <taxon>Embryophyta</taxon>
        <taxon>Tracheophyta</taxon>
        <taxon>Spermatophyta</taxon>
        <taxon>Magnoliopsida</taxon>
        <taxon>eudicotyledons</taxon>
        <taxon>Gunneridae</taxon>
        <taxon>Pentapetalae</taxon>
        <taxon>asterids</taxon>
        <taxon>lamiids</taxon>
        <taxon>Solanales</taxon>
        <taxon>Solanaceae</taxon>
        <taxon>Solanoideae</taxon>
        <taxon>Solaneae</taxon>
        <taxon>Solanum</taxon>
    </lineage>
</organism>
<name>A0ABQ7WJT0_SOLTU</name>
<protein>
    <submittedName>
        <fullName evidence="1">Uncharacterized protein</fullName>
    </submittedName>
</protein>
<proteinExistence type="predicted"/>